<name>A0A9W9YVP8_9CNID</name>
<evidence type="ECO:0000313" key="2">
    <source>
        <dbReference type="EMBL" id="KAJ7370337.1"/>
    </source>
</evidence>
<proteinExistence type="predicted"/>
<accession>A0A9W9YVP8</accession>
<dbReference type="InterPro" id="IPR003323">
    <property type="entry name" value="OTU_dom"/>
</dbReference>
<protein>
    <recommendedName>
        <fullName evidence="1">OTU domain-containing protein</fullName>
    </recommendedName>
</protein>
<dbReference type="OrthoDB" id="5975886at2759"/>
<dbReference type="Gene3D" id="3.90.70.80">
    <property type="match status" value="1"/>
</dbReference>
<organism evidence="2 3">
    <name type="scientific">Desmophyllum pertusum</name>
    <dbReference type="NCBI Taxonomy" id="174260"/>
    <lineage>
        <taxon>Eukaryota</taxon>
        <taxon>Metazoa</taxon>
        <taxon>Cnidaria</taxon>
        <taxon>Anthozoa</taxon>
        <taxon>Hexacorallia</taxon>
        <taxon>Scleractinia</taxon>
        <taxon>Caryophylliina</taxon>
        <taxon>Caryophylliidae</taxon>
        <taxon>Desmophyllum</taxon>
    </lineage>
</organism>
<dbReference type="Proteomes" id="UP001163046">
    <property type="component" value="Unassembled WGS sequence"/>
</dbReference>
<evidence type="ECO:0000313" key="3">
    <source>
        <dbReference type="Proteomes" id="UP001163046"/>
    </source>
</evidence>
<sequence length="186" mass="21083">MYVLLTDSCVDCQSSTQRKGGSSLPSTTQATQKMEFRTGEHHAAMSIIHDLQQIQCDTDKATEKRERNQHVRQRTAENLSEISQGFPNLARWNRPVQLVHGYPSWGDYLQSMEKDGTWGDHLILHAAANCYKTRIHVISSLDREVIISPLDHLVATHQPTCVGTHSRENTTWSLNQDKVTVEDLMS</sequence>
<dbReference type="AlphaFoldDB" id="A0A9W9YVP8"/>
<gene>
    <name evidence="2" type="ORF">OS493_032835</name>
</gene>
<dbReference type="EMBL" id="MU826867">
    <property type="protein sequence ID" value="KAJ7370337.1"/>
    <property type="molecule type" value="Genomic_DNA"/>
</dbReference>
<comment type="caution">
    <text evidence="2">The sequence shown here is derived from an EMBL/GenBank/DDBJ whole genome shotgun (WGS) entry which is preliminary data.</text>
</comment>
<feature type="domain" description="OTU" evidence="1">
    <location>
        <begin position="59"/>
        <end position="146"/>
    </location>
</feature>
<keyword evidence="3" id="KW-1185">Reference proteome</keyword>
<reference evidence="2" key="1">
    <citation type="submission" date="2023-01" db="EMBL/GenBank/DDBJ databases">
        <title>Genome assembly of the deep-sea coral Lophelia pertusa.</title>
        <authorList>
            <person name="Herrera S."/>
            <person name="Cordes E."/>
        </authorList>
    </citation>
    <scope>NUCLEOTIDE SEQUENCE</scope>
    <source>
        <strain evidence="2">USNM1676648</strain>
        <tissue evidence="2">Polyp</tissue>
    </source>
</reference>
<dbReference type="Pfam" id="PF02338">
    <property type="entry name" value="OTU"/>
    <property type="match status" value="1"/>
</dbReference>
<evidence type="ECO:0000259" key="1">
    <source>
        <dbReference type="Pfam" id="PF02338"/>
    </source>
</evidence>
<dbReference type="SUPFAM" id="SSF54001">
    <property type="entry name" value="Cysteine proteinases"/>
    <property type="match status" value="1"/>
</dbReference>
<dbReference type="InterPro" id="IPR038765">
    <property type="entry name" value="Papain-like_cys_pep_sf"/>
</dbReference>